<dbReference type="InterPro" id="IPR023174">
    <property type="entry name" value="PDEase_CS"/>
</dbReference>
<dbReference type="InterPro" id="IPR003607">
    <property type="entry name" value="HD/PDEase_dom"/>
</dbReference>
<keyword evidence="9" id="KW-1185">Reference proteome</keyword>
<proteinExistence type="predicted"/>
<keyword evidence="1 5" id="KW-0479">Metal-binding</keyword>
<evidence type="ECO:0000313" key="8">
    <source>
        <dbReference type="EMBL" id="VDO08487.1"/>
    </source>
</evidence>
<feature type="binding site" evidence="5">
    <location>
        <position position="189"/>
    </location>
    <ligand>
        <name>Zn(2+)</name>
        <dbReference type="ChEBI" id="CHEBI:29105"/>
        <label>1</label>
    </ligand>
</feature>
<feature type="binding site" evidence="4">
    <location>
        <position position="71"/>
    </location>
    <ligand>
        <name>AMP</name>
        <dbReference type="ChEBI" id="CHEBI:456215"/>
    </ligand>
</feature>
<dbReference type="PROSITE" id="PS51845">
    <property type="entry name" value="PDEASE_I_2"/>
    <property type="match status" value="1"/>
</dbReference>
<feature type="binding site" evidence="4">
    <location>
        <position position="189"/>
    </location>
    <ligand>
        <name>AMP</name>
        <dbReference type="ChEBI" id="CHEBI:456215"/>
    </ligand>
</feature>
<gene>
    <name evidence="8" type="ORF">HNAJ_LOCUS10672</name>
</gene>
<dbReference type="CDD" id="cd00077">
    <property type="entry name" value="HDc"/>
    <property type="match status" value="1"/>
</dbReference>
<dbReference type="Gene3D" id="1.10.1300.10">
    <property type="entry name" value="3'5'-cyclic nucleotide phosphodiesterase, catalytic domain"/>
    <property type="match status" value="1"/>
</dbReference>
<dbReference type="InterPro" id="IPR036971">
    <property type="entry name" value="PDEase_catalytic_dom_sf"/>
</dbReference>
<feature type="binding site" evidence="4">
    <location>
        <position position="240"/>
    </location>
    <ligand>
        <name>AMP</name>
        <dbReference type="ChEBI" id="CHEBI:456215"/>
    </ligand>
</feature>
<accession>A0A3P7TH95</accession>
<dbReference type="PANTHER" id="PTHR11347">
    <property type="entry name" value="CYCLIC NUCLEOTIDE PHOSPHODIESTERASE"/>
    <property type="match status" value="1"/>
</dbReference>
<dbReference type="OrthoDB" id="189220at2759"/>
<dbReference type="SMART" id="SM00471">
    <property type="entry name" value="HDc"/>
    <property type="match status" value="1"/>
</dbReference>
<name>A0A3P7TH95_RODNA</name>
<evidence type="ECO:0000256" key="5">
    <source>
        <dbReference type="PIRSR" id="PIRSR623088-3"/>
    </source>
</evidence>
<feature type="compositionally biased region" description="Basic and acidic residues" evidence="6">
    <location>
        <begin position="298"/>
        <end position="309"/>
    </location>
</feature>
<keyword evidence="2" id="KW-0378">Hydrolase</keyword>
<dbReference type="GO" id="GO:0046872">
    <property type="term" value="F:metal ion binding"/>
    <property type="evidence" value="ECO:0007669"/>
    <property type="project" value="UniProtKB-KW"/>
</dbReference>
<dbReference type="InterPro" id="IPR023088">
    <property type="entry name" value="PDEase"/>
</dbReference>
<sequence length="309" mass="35367">MINKFKIPHWNLLRYLRSVEEHYNAYTPYHNKVHAADVVQSVHVLLQAPALESVFTDLELAAVIIACAVHDVNHPAVTNQYLINTNDALAILYNDSSVLENYHLAVAFNLLTFPGCDILVNLKKSVRTSFRRMIIDMVLSTDMSKHMSLLADLKTMVETKKVAGSGILNLDNYTDRMQVILQNMVHCADLSNTAKPLELYTKWMHRLMEEFFLQGDRERAAGLDISPMCDRETATIEKSQVSFIDFISHPLWETWADLVHPAAQDILLLLEYNRNYYFNRIHGDDQQQSQEQNEDEEPAVKKSESSQAS</sequence>
<dbReference type="GO" id="GO:0004114">
    <property type="term" value="F:3',5'-cyclic-nucleotide phosphodiesterase activity"/>
    <property type="evidence" value="ECO:0007669"/>
    <property type="project" value="InterPro"/>
</dbReference>
<feature type="binding site" evidence="5">
    <location>
        <position position="34"/>
    </location>
    <ligand>
        <name>Zn(2+)</name>
        <dbReference type="ChEBI" id="CHEBI:29105"/>
        <label>1</label>
    </ligand>
</feature>
<feature type="active site" description="Proton donor" evidence="3">
    <location>
        <position position="30"/>
    </location>
</feature>
<feature type="domain" description="PDEase" evidence="7">
    <location>
        <begin position="1"/>
        <end position="284"/>
    </location>
</feature>
<protein>
    <recommendedName>
        <fullName evidence="7">PDEase domain-containing protein</fullName>
    </recommendedName>
</protein>
<organism evidence="8 9">
    <name type="scientific">Rodentolepis nana</name>
    <name type="common">Dwarf tapeworm</name>
    <name type="synonym">Hymenolepis nana</name>
    <dbReference type="NCBI Taxonomy" id="102285"/>
    <lineage>
        <taxon>Eukaryota</taxon>
        <taxon>Metazoa</taxon>
        <taxon>Spiralia</taxon>
        <taxon>Lophotrochozoa</taxon>
        <taxon>Platyhelminthes</taxon>
        <taxon>Cestoda</taxon>
        <taxon>Eucestoda</taxon>
        <taxon>Cyclophyllidea</taxon>
        <taxon>Hymenolepididae</taxon>
        <taxon>Rodentolepis</taxon>
    </lineage>
</organism>
<evidence type="ECO:0000313" key="9">
    <source>
        <dbReference type="Proteomes" id="UP000278807"/>
    </source>
</evidence>
<dbReference type="GO" id="GO:0007165">
    <property type="term" value="P:signal transduction"/>
    <property type="evidence" value="ECO:0007669"/>
    <property type="project" value="InterPro"/>
</dbReference>
<dbReference type="AlphaFoldDB" id="A0A3P7TH95"/>
<feature type="binding site" evidence="4">
    <location>
        <begin position="30"/>
        <end position="34"/>
    </location>
    <ligand>
        <name>AMP</name>
        <dbReference type="ChEBI" id="CHEBI:456215"/>
    </ligand>
</feature>
<feature type="region of interest" description="Disordered" evidence="6">
    <location>
        <begin position="284"/>
        <end position="309"/>
    </location>
</feature>
<evidence type="ECO:0000256" key="2">
    <source>
        <dbReference type="ARBA" id="ARBA00022801"/>
    </source>
</evidence>
<dbReference type="SUPFAM" id="SSF109604">
    <property type="entry name" value="HD-domain/PDEase-like"/>
    <property type="match status" value="1"/>
</dbReference>
<feature type="binding site" evidence="5">
    <location>
        <position position="71"/>
    </location>
    <ligand>
        <name>Zn(2+)</name>
        <dbReference type="ChEBI" id="CHEBI:29105"/>
        <label>2</label>
    </ligand>
</feature>
<dbReference type="EMBL" id="UZAE01013153">
    <property type="protein sequence ID" value="VDO08487.1"/>
    <property type="molecule type" value="Genomic_DNA"/>
</dbReference>
<feature type="binding site" evidence="5">
    <location>
        <position position="70"/>
    </location>
    <ligand>
        <name>Zn(2+)</name>
        <dbReference type="ChEBI" id="CHEBI:29105"/>
        <label>1</label>
    </ligand>
</feature>
<dbReference type="PRINTS" id="PR00387">
    <property type="entry name" value="PDIESTERASE1"/>
</dbReference>
<dbReference type="InterPro" id="IPR002073">
    <property type="entry name" value="PDEase_catalytic_dom"/>
</dbReference>
<evidence type="ECO:0000256" key="4">
    <source>
        <dbReference type="PIRSR" id="PIRSR623088-2"/>
    </source>
</evidence>
<evidence type="ECO:0000256" key="3">
    <source>
        <dbReference type="PIRSR" id="PIRSR623088-1"/>
    </source>
</evidence>
<dbReference type="Proteomes" id="UP000278807">
    <property type="component" value="Unassembled WGS sequence"/>
</dbReference>
<reference evidence="8 9" key="1">
    <citation type="submission" date="2018-11" db="EMBL/GenBank/DDBJ databases">
        <authorList>
            <consortium name="Pathogen Informatics"/>
        </authorList>
    </citation>
    <scope>NUCLEOTIDE SEQUENCE [LARGE SCALE GENOMIC DNA]</scope>
</reference>
<evidence type="ECO:0000259" key="7">
    <source>
        <dbReference type="PROSITE" id="PS51845"/>
    </source>
</evidence>
<evidence type="ECO:0000256" key="1">
    <source>
        <dbReference type="ARBA" id="ARBA00022723"/>
    </source>
</evidence>
<dbReference type="Pfam" id="PF00233">
    <property type="entry name" value="PDEase_I"/>
    <property type="match status" value="1"/>
</dbReference>
<feature type="binding site" evidence="5">
    <location>
        <position position="71"/>
    </location>
    <ligand>
        <name>Zn(2+)</name>
        <dbReference type="ChEBI" id="CHEBI:29105"/>
        <label>1</label>
    </ligand>
</feature>
<evidence type="ECO:0000256" key="6">
    <source>
        <dbReference type="SAM" id="MobiDB-lite"/>
    </source>
</evidence>
<dbReference type="PROSITE" id="PS00126">
    <property type="entry name" value="PDEASE_I_1"/>
    <property type="match status" value="1"/>
</dbReference>